<keyword evidence="6 9" id="KW-0697">Rotamase</keyword>
<dbReference type="InterPro" id="IPR054016">
    <property type="entry name" value="FKBP26_IF"/>
</dbReference>
<dbReference type="GO" id="GO:0005737">
    <property type="term" value="C:cytoplasm"/>
    <property type="evidence" value="ECO:0007669"/>
    <property type="project" value="UniProtKB-SubCell"/>
</dbReference>
<dbReference type="InterPro" id="IPR001179">
    <property type="entry name" value="PPIase_FKBP_dom"/>
</dbReference>
<name>A0A7C4H703_THEPE</name>
<keyword evidence="5" id="KW-0963">Cytoplasm</keyword>
<dbReference type="InterPro" id="IPR046357">
    <property type="entry name" value="PPIase_dom_sf"/>
</dbReference>
<protein>
    <recommendedName>
        <fullName evidence="4 9">peptidylprolyl isomerase</fullName>
        <ecNumber evidence="4 9">5.2.1.8</ecNumber>
    </recommendedName>
</protein>
<evidence type="ECO:0000256" key="3">
    <source>
        <dbReference type="ARBA" id="ARBA00006577"/>
    </source>
</evidence>
<comment type="caution">
    <text evidence="12">The sequence shown here is derived from an EMBL/GenBank/DDBJ whole genome shotgun (WGS) entry which is preliminary data.</text>
</comment>
<evidence type="ECO:0000256" key="8">
    <source>
        <dbReference type="ARBA" id="ARBA00023235"/>
    </source>
</evidence>
<evidence type="ECO:0000256" key="4">
    <source>
        <dbReference type="ARBA" id="ARBA00013194"/>
    </source>
</evidence>
<evidence type="ECO:0000256" key="2">
    <source>
        <dbReference type="ARBA" id="ARBA00004496"/>
    </source>
</evidence>
<gene>
    <name evidence="12" type="ORF">ENU21_04270</name>
</gene>
<evidence type="ECO:0000256" key="9">
    <source>
        <dbReference type="PROSITE-ProRule" id="PRU00277"/>
    </source>
</evidence>
<comment type="catalytic activity">
    <reaction evidence="1 9">
        <text>[protein]-peptidylproline (omega=180) = [protein]-peptidylproline (omega=0)</text>
        <dbReference type="Rhea" id="RHEA:16237"/>
        <dbReference type="Rhea" id="RHEA-COMP:10747"/>
        <dbReference type="Rhea" id="RHEA-COMP:10748"/>
        <dbReference type="ChEBI" id="CHEBI:83833"/>
        <dbReference type="ChEBI" id="CHEBI:83834"/>
        <dbReference type="EC" id="5.2.1.8"/>
    </reaction>
</comment>
<dbReference type="PROSITE" id="PS50059">
    <property type="entry name" value="FKBP_PPIASE"/>
    <property type="match status" value="1"/>
</dbReference>
<comment type="subcellular location">
    <subcellularLocation>
        <location evidence="2">Cytoplasm</location>
    </subcellularLocation>
</comment>
<evidence type="ECO:0000256" key="5">
    <source>
        <dbReference type="ARBA" id="ARBA00022490"/>
    </source>
</evidence>
<dbReference type="GO" id="GO:0042026">
    <property type="term" value="P:protein refolding"/>
    <property type="evidence" value="ECO:0007669"/>
    <property type="project" value="UniProtKB-ARBA"/>
</dbReference>
<dbReference type="EC" id="5.2.1.8" evidence="4 9"/>
<dbReference type="Gene3D" id="3.10.50.40">
    <property type="match status" value="1"/>
</dbReference>
<accession>A0A7C4H703</accession>
<proteinExistence type="inferred from homology"/>
<evidence type="ECO:0000259" key="11">
    <source>
        <dbReference type="PROSITE" id="PS50059"/>
    </source>
</evidence>
<dbReference type="Gene3D" id="2.40.10.330">
    <property type="match status" value="1"/>
</dbReference>
<evidence type="ECO:0000256" key="1">
    <source>
        <dbReference type="ARBA" id="ARBA00000971"/>
    </source>
</evidence>
<keyword evidence="7" id="KW-0143">Chaperone</keyword>
<dbReference type="EMBL" id="DTBQ01000118">
    <property type="protein sequence ID" value="HGM46949.1"/>
    <property type="molecule type" value="Genomic_DNA"/>
</dbReference>
<dbReference type="InterPro" id="IPR048261">
    <property type="entry name" value="SlpA/SlyD-like_ins_sf"/>
</dbReference>
<dbReference type="Pfam" id="PF22199">
    <property type="entry name" value="FKBP26_IF"/>
    <property type="match status" value="1"/>
</dbReference>
<reference evidence="12" key="1">
    <citation type="journal article" date="2020" name="mSystems">
        <title>Genome- and Community-Level Interaction Insights into Carbon Utilization and Element Cycling Functions of Hydrothermarchaeota in Hydrothermal Sediment.</title>
        <authorList>
            <person name="Zhou Z."/>
            <person name="Liu Y."/>
            <person name="Xu W."/>
            <person name="Pan J."/>
            <person name="Luo Z.H."/>
            <person name="Li M."/>
        </authorList>
    </citation>
    <scope>NUCLEOTIDE SEQUENCE</scope>
    <source>
        <strain evidence="12">SpSt-649</strain>
    </source>
</reference>
<evidence type="ECO:0000256" key="10">
    <source>
        <dbReference type="SAM" id="MobiDB-lite"/>
    </source>
</evidence>
<keyword evidence="8 9" id="KW-0413">Isomerase</keyword>
<dbReference type="Gene3D" id="3.30.70.2210">
    <property type="match status" value="1"/>
</dbReference>
<evidence type="ECO:0000256" key="6">
    <source>
        <dbReference type="ARBA" id="ARBA00023110"/>
    </source>
</evidence>
<feature type="region of interest" description="Disordered" evidence="10">
    <location>
        <begin position="232"/>
        <end position="253"/>
    </location>
</feature>
<evidence type="ECO:0000256" key="7">
    <source>
        <dbReference type="ARBA" id="ARBA00023186"/>
    </source>
</evidence>
<comment type="similarity">
    <text evidence="3">Belongs to the FKBP-type PPIase family.</text>
</comment>
<organism evidence="12">
    <name type="scientific">Thermofilum pendens</name>
    <dbReference type="NCBI Taxonomy" id="2269"/>
    <lineage>
        <taxon>Archaea</taxon>
        <taxon>Thermoproteota</taxon>
        <taxon>Thermoprotei</taxon>
        <taxon>Thermofilales</taxon>
        <taxon>Thermofilaceae</taxon>
        <taxon>Thermofilum</taxon>
    </lineage>
</organism>
<dbReference type="AlphaFoldDB" id="A0A7C4H703"/>
<feature type="domain" description="PPIase FKBP-type" evidence="11">
    <location>
        <begin position="9"/>
        <end position="99"/>
    </location>
</feature>
<dbReference type="SUPFAM" id="SSF54534">
    <property type="entry name" value="FKBP-like"/>
    <property type="match status" value="1"/>
</dbReference>
<dbReference type="GO" id="GO:0003755">
    <property type="term" value="F:peptidyl-prolyl cis-trans isomerase activity"/>
    <property type="evidence" value="ECO:0007669"/>
    <property type="project" value="UniProtKB-KW"/>
</dbReference>
<dbReference type="PANTHER" id="PTHR47861">
    <property type="entry name" value="FKBP-TYPE PEPTIDYL-PROLYL CIS-TRANS ISOMERASE SLYD"/>
    <property type="match status" value="1"/>
</dbReference>
<dbReference type="PANTHER" id="PTHR47861:SF3">
    <property type="entry name" value="FKBP-TYPE PEPTIDYL-PROLYL CIS-TRANS ISOMERASE SLYD"/>
    <property type="match status" value="1"/>
</dbReference>
<feature type="compositionally biased region" description="Low complexity" evidence="10">
    <location>
        <begin position="233"/>
        <end position="253"/>
    </location>
</feature>
<sequence length="253" mass="27589">MSGQGAAKGDFLLVDYTLSVLEETGERVIVTTSSERGEEAAGESEPELVILGEGRLLQAIEEALSGMKEGEAREIVLEPRDAFGERDPRNVIILPAKELSSRGVVPRVGVEIEMEGRRGRIIRVGAGRVTVDFNNPYAGKKVKAKLAVRKVLREDSEKIVELLRRWFRGLPRERVSVSLQGNTAEIKVPLAIFAYSNAHILLSGFIRDLEKYFSGITVIRLVEEERIGKAEGEAQAAQSQSEKASSSGGEASA</sequence>
<evidence type="ECO:0000313" key="12">
    <source>
        <dbReference type="EMBL" id="HGM46949.1"/>
    </source>
</evidence>